<dbReference type="EMBL" id="LJIJ01000542">
    <property type="protein sequence ID" value="ODM96401.1"/>
    <property type="molecule type" value="Genomic_DNA"/>
</dbReference>
<evidence type="ECO:0000256" key="4">
    <source>
        <dbReference type="ARBA" id="ARBA00022679"/>
    </source>
</evidence>
<dbReference type="STRING" id="48709.A0A1D2MU23"/>
<evidence type="ECO:0000259" key="11">
    <source>
        <dbReference type="PROSITE" id="PS50011"/>
    </source>
</evidence>
<feature type="compositionally biased region" description="Low complexity" evidence="10">
    <location>
        <begin position="1560"/>
        <end position="1580"/>
    </location>
</feature>
<comment type="catalytic activity">
    <reaction evidence="8">
        <text>L-threonyl-[protein] + ATP = O-phospho-L-threonyl-[protein] + ADP + H(+)</text>
        <dbReference type="Rhea" id="RHEA:46608"/>
        <dbReference type="Rhea" id="RHEA-COMP:11060"/>
        <dbReference type="Rhea" id="RHEA-COMP:11605"/>
        <dbReference type="ChEBI" id="CHEBI:15378"/>
        <dbReference type="ChEBI" id="CHEBI:30013"/>
        <dbReference type="ChEBI" id="CHEBI:30616"/>
        <dbReference type="ChEBI" id="CHEBI:61977"/>
        <dbReference type="ChEBI" id="CHEBI:456216"/>
        <dbReference type="EC" id="2.7.11.1"/>
    </reaction>
</comment>
<evidence type="ECO:0000313" key="13">
    <source>
        <dbReference type="Proteomes" id="UP000094527"/>
    </source>
</evidence>
<dbReference type="InterPro" id="IPR050588">
    <property type="entry name" value="WNK_Ser-Thr_kinase"/>
</dbReference>
<dbReference type="InterPro" id="IPR024678">
    <property type="entry name" value="Kinase_OSR1/WNK_CCT"/>
</dbReference>
<dbReference type="CDD" id="cd13983">
    <property type="entry name" value="STKc_WNK"/>
    <property type="match status" value="1"/>
</dbReference>
<organism evidence="12 13">
    <name type="scientific">Orchesella cincta</name>
    <name type="common">Springtail</name>
    <name type="synonym">Podura cincta</name>
    <dbReference type="NCBI Taxonomy" id="48709"/>
    <lineage>
        <taxon>Eukaryota</taxon>
        <taxon>Metazoa</taxon>
        <taxon>Ecdysozoa</taxon>
        <taxon>Arthropoda</taxon>
        <taxon>Hexapoda</taxon>
        <taxon>Collembola</taxon>
        <taxon>Entomobryomorpha</taxon>
        <taxon>Entomobryoidea</taxon>
        <taxon>Orchesellidae</taxon>
        <taxon>Orchesellinae</taxon>
        <taxon>Orchesella</taxon>
    </lineage>
</organism>
<dbReference type="OrthoDB" id="4062651at2759"/>
<evidence type="ECO:0000256" key="7">
    <source>
        <dbReference type="ARBA" id="ARBA00022840"/>
    </source>
</evidence>
<evidence type="ECO:0000256" key="3">
    <source>
        <dbReference type="ARBA" id="ARBA00022527"/>
    </source>
</evidence>
<dbReference type="InterPro" id="IPR008271">
    <property type="entry name" value="Ser/Thr_kinase_AS"/>
</dbReference>
<comment type="catalytic activity">
    <reaction evidence="9">
        <text>L-seryl-[protein] + ATP = O-phospho-L-seryl-[protein] + ADP + H(+)</text>
        <dbReference type="Rhea" id="RHEA:17989"/>
        <dbReference type="Rhea" id="RHEA-COMP:9863"/>
        <dbReference type="Rhea" id="RHEA-COMP:11604"/>
        <dbReference type="ChEBI" id="CHEBI:15378"/>
        <dbReference type="ChEBI" id="CHEBI:29999"/>
        <dbReference type="ChEBI" id="CHEBI:30616"/>
        <dbReference type="ChEBI" id="CHEBI:83421"/>
        <dbReference type="ChEBI" id="CHEBI:456216"/>
        <dbReference type="EC" id="2.7.11.1"/>
    </reaction>
</comment>
<name>A0A1D2MU23_ORCCI</name>
<dbReference type="Gene3D" id="3.30.200.20">
    <property type="entry name" value="Phosphorylase Kinase, domain 1"/>
    <property type="match status" value="1"/>
</dbReference>
<dbReference type="InterPro" id="IPR056865">
    <property type="entry name" value="CCTL2_WNK"/>
</dbReference>
<keyword evidence="6 12" id="KW-0418">Kinase</keyword>
<dbReference type="Gene3D" id="3.10.20.90">
    <property type="entry name" value="Phosphatidylinositol 3-kinase Catalytic Subunit, Chain A, domain 1"/>
    <property type="match status" value="2"/>
</dbReference>
<feature type="domain" description="Protein kinase" evidence="11">
    <location>
        <begin position="433"/>
        <end position="690"/>
    </location>
</feature>
<feature type="compositionally biased region" description="Polar residues" evidence="10">
    <location>
        <begin position="1764"/>
        <end position="1773"/>
    </location>
</feature>
<dbReference type="Gene3D" id="1.10.510.10">
    <property type="entry name" value="Transferase(Phosphotransferase) domain 1"/>
    <property type="match status" value="1"/>
</dbReference>
<feature type="compositionally biased region" description="Low complexity" evidence="10">
    <location>
        <begin position="74"/>
        <end position="89"/>
    </location>
</feature>
<dbReference type="GO" id="GO:0005524">
    <property type="term" value="F:ATP binding"/>
    <property type="evidence" value="ECO:0007669"/>
    <property type="project" value="UniProtKB-KW"/>
</dbReference>
<comment type="caution">
    <text evidence="12">The sequence shown here is derived from an EMBL/GenBank/DDBJ whole genome shotgun (WGS) entry which is preliminary data.</text>
</comment>
<feature type="compositionally biased region" description="Polar residues" evidence="10">
    <location>
        <begin position="98"/>
        <end position="113"/>
    </location>
</feature>
<keyword evidence="13" id="KW-1185">Reference proteome</keyword>
<proteinExistence type="predicted"/>
<dbReference type="FunFam" id="3.30.200.20:FF:000010">
    <property type="entry name" value="Serine/threonine-protein kinase WNK1 isoform 2"/>
    <property type="match status" value="1"/>
</dbReference>
<evidence type="ECO:0000256" key="1">
    <source>
        <dbReference type="ARBA" id="ARBA00001946"/>
    </source>
</evidence>
<dbReference type="Pfam" id="PF00069">
    <property type="entry name" value="Pkinase"/>
    <property type="match status" value="1"/>
</dbReference>
<keyword evidence="3" id="KW-0723">Serine/threonine-protein kinase</keyword>
<dbReference type="Pfam" id="PF12202">
    <property type="entry name" value="OSR1_C"/>
    <property type="match status" value="1"/>
</dbReference>
<comment type="cofactor">
    <cofactor evidence="1">
        <name>Mg(2+)</name>
        <dbReference type="ChEBI" id="CHEBI:18420"/>
    </cofactor>
</comment>
<gene>
    <name evidence="12" type="ORF">Ocin01_10279</name>
</gene>
<feature type="compositionally biased region" description="Low complexity" evidence="10">
    <location>
        <begin position="965"/>
        <end position="974"/>
    </location>
</feature>
<evidence type="ECO:0000256" key="5">
    <source>
        <dbReference type="ARBA" id="ARBA00022741"/>
    </source>
</evidence>
<feature type="region of interest" description="Disordered" evidence="10">
    <location>
        <begin position="1748"/>
        <end position="1804"/>
    </location>
</feature>
<keyword evidence="7" id="KW-0067">ATP-binding</keyword>
<feature type="region of interest" description="Disordered" evidence="10">
    <location>
        <begin position="1543"/>
        <end position="1582"/>
    </location>
</feature>
<dbReference type="Pfam" id="PF24889">
    <property type="entry name" value="CCTL2_WNK"/>
    <property type="match status" value="1"/>
</dbReference>
<feature type="region of interest" description="Disordered" evidence="10">
    <location>
        <begin position="951"/>
        <end position="974"/>
    </location>
</feature>
<keyword evidence="5" id="KW-0547">Nucleotide-binding</keyword>
<dbReference type="FunFam" id="1.10.510.10:FF:000006">
    <property type="entry name" value="Serine/threonine-protein kinase WNK1 isoform 2"/>
    <property type="match status" value="1"/>
</dbReference>
<evidence type="ECO:0000256" key="9">
    <source>
        <dbReference type="ARBA" id="ARBA00048679"/>
    </source>
</evidence>
<dbReference type="InterPro" id="IPR011009">
    <property type="entry name" value="Kinase-like_dom_sf"/>
</dbReference>
<feature type="region of interest" description="Disordered" evidence="10">
    <location>
        <begin position="1642"/>
        <end position="1666"/>
    </location>
</feature>
<sequence length="1870" mass="200761">MNGGNEVEFLLRKTLSRTIRPRRSYSTLDKPTDGHISPSPALASGSTTGVYRSSPPRQRSYTVSSSASELSRKSYQNNNSQSSGGSVSSTPPPFEPTSAETSRSNLTRECSQSGDEHSESNCPKVVGSYANRKSNASVASSRSDSSSNVGGGGGGSRRHSHQHPRFSQLAGVTEGVAIDTKNGRSSSAPGAVPIDPSSTSPFGPKTETDTTSISSRVGIKSSTSSKDPATGSKSKCSDANIANNNCIIEDNDSTRDSSTGECDSSEKRDGRFTVSSIKESDNVIHSKEAGESESSENVERNDNKELESIKEESVSGSSRCPSLSHSQSQGRISVEMAGKVVESGEPGTSGGHHHETTDLSNSAGGGGGGGTQDSLGNNNPPEAEKTDDHSTAPATGDTAALSSQTMTQSHRERSDTEEGEEEAVDVSPDGRYLKFDEEIGRGSFKTVYRGLDTQTGVSVAWCELQEKKLSKSERQRFREEAEMLKGLQHPNIVRFYDYWEASGKKKCIVLVTELMTSGTLKMYLRRFKKINPKVLKSWCRQILKGLYFLHSRTPPIIHRDLKCDNIFISGTTGSVKIGDLGLATLKNRSFAKSIIGTPEFMAPEMYEEHYDECVDVYAFGMCMLEMATSEYPYSECTGPAQIYKKVVSGVRPNSFEKIETPEIKEIIDQCIRLNKDERPCVKDLLNHEFFAEDPGLKIELVNKGDEKLAANKVEFRLRVVDPKKRSNKYRENEAIQFEFDIDRDIVEEVAQEMASAKNGLLVEEDVKLVAKLLKTQVMALIRDRDERLKAQMLTNLQIDSGYVTMQTGDHQHLIQGQAIYLQPQLQQQQQLFTQGYLAPAFQVAATGPFGTPTAVATSQPGIQGVYTTSTPTYALNVGDPQFAAFQTSPHQLYVTGYPGSQQIVHTGPSVVVPIHPQQVGSLQLQSSLLPAALTPPGKGLQLSGTVPSSISSSTIFHHHGGGGTTDSTPGDQSSISQFTPLSFIDESGTASAATPASVCPSPAPFVAPPPSAAAVTVAETQVVEGCGQLIATAIAAASTTPTSSTVVQEQAVINQNQVISADAAVVGVGSLLASMVINECAATTCTTAIPNNITPVPEPTAATVETETIMENIIPCDVPPVQVTTSQPPVVIVGEQTETAPVIQIQQQMCFGEGELTMDQSAVAIHNSVDEYTSAEDRTESSLSVDTLSLQDNVDTNTSSIPVHISSCASIVYYTNQDAASQVMTVAQSEGSTNLNVSFAVTSVISSSVSEEPFGVTPTNIMDETTIASSAPVAELEHSSSVDTNESPQTAILDQSASMTLNTAAISSGIGTQGLQVTLMSPGAPLSSIQQNDEYVRGHSINEVFTNNNYVACSSGIGIQFASPSIPTLPETISDTTVVASSSHMLGISSSSFFISNPTDSVTTPLQSTVQLLSAPPVDNPEDSFKVVSNRNDPNVLTSSSGAVLITKIVEHSSSCFQTDTEDEWSRRASAIDARDIEMVAQKMMMPNNFAELREKLAAIANSGTASAINKNYNIDGSLPNLNNLEQVVSATSAVVGNSAVANNHYNTSDSDEHQNSLTKPISASSPSIVPSSSINKSNKATSNKLQLDIASAQRFQQQQMDAMMKHAGMMPPGVPQSAPCVGGDQQMGAMYPGLHHGESEMIEGERRTEKKKLSRRRKTGDRGPKLTLLSVSGTVVECQLETGKQKTVTFKFDCEDLVPADIAKNLVAENLLSESHSEPFIEMVEDIMHQVREKPGTMPVVRNPMDKAVCHSEGGSDADLHLKNQSSSNSRPSRFKVTPVKEQPPSDLHGNPLETPVTNLPPQPPSEIHPVDSSAVLTAEQVQSEINRQQQILHQQQQHLLQQQHQQVQQQIHLQQMQQHLNNSMAMAA</sequence>
<dbReference type="PANTHER" id="PTHR13902">
    <property type="entry name" value="SERINE/THREONINE-PROTEIN KINASE WNK WITH NO LYSINE -RELATED"/>
    <property type="match status" value="1"/>
</dbReference>
<dbReference type="SUPFAM" id="SSF56112">
    <property type="entry name" value="Protein kinase-like (PK-like)"/>
    <property type="match status" value="1"/>
</dbReference>
<feature type="compositionally biased region" description="Basic and acidic residues" evidence="10">
    <location>
        <begin position="278"/>
        <end position="290"/>
    </location>
</feature>
<dbReference type="InterPro" id="IPR000719">
    <property type="entry name" value="Prot_kinase_dom"/>
</dbReference>
<feature type="compositionally biased region" description="Polar residues" evidence="10">
    <location>
        <begin position="209"/>
        <end position="234"/>
    </location>
</feature>
<feature type="compositionally biased region" description="Low complexity" evidence="10">
    <location>
        <begin position="134"/>
        <end position="148"/>
    </location>
</feature>
<dbReference type="PROSITE" id="PS00108">
    <property type="entry name" value="PROTEIN_KINASE_ST"/>
    <property type="match status" value="1"/>
</dbReference>
<protein>
    <recommendedName>
        <fullName evidence="2">non-specific serine/threonine protein kinase</fullName>
        <ecNumber evidence="2">2.7.11.1</ecNumber>
    </recommendedName>
</protein>
<feature type="compositionally biased region" description="Basic and acidic residues" evidence="10">
    <location>
        <begin position="297"/>
        <end position="313"/>
    </location>
</feature>
<evidence type="ECO:0000256" key="6">
    <source>
        <dbReference type="ARBA" id="ARBA00022777"/>
    </source>
</evidence>
<dbReference type="PROSITE" id="PS50011">
    <property type="entry name" value="PROTEIN_KINASE_DOM"/>
    <property type="match status" value="1"/>
</dbReference>
<dbReference type="Proteomes" id="UP000094527">
    <property type="component" value="Unassembled WGS sequence"/>
</dbReference>
<feature type="compositionally biased region" description="Polar residues" evidence="10">
    <location>
        <begin position="44"/>
        <end position="69"/>
    </location>
</feature>
<dbReference type="EC" id="2.7.11.1" evidence="2"/>
<feature type="compositionally biased region" description="Basic residues" evidence="10">
    <location>
        <begin position="1650"/>
        <end position="1660"/>
    </location>
</feature>
<keyword evidence="4" id="KW-0808">Transferase</keyword>
<evidence type="ECO:0000313" key="12">
    <source>
        <dbReference type="EMBL" id="ODM96401.1"/>
    </source>
</evidence>
<evidence type="ECO:0000256" key="10">
    <source>
        <dbReference type="SAM" id="MobiDB-lite"/>
    </source>
</evidence>
<dbReference type="GO" id="GO:0004674">
    <property type="term" value="F:protein serine/threonine kinase activity"/>
    <property type="evidence" value="ECO:0007669"/>
    <property type="project" value="UniProtKB-KW"/>
</dbReference>
<feature type="region of interest" description="Disordered" evidence="10">
    <location>
        <begin position="14"/>
        <end position="430"/>
    </location>
</feature>
<evidence type="ECO:0000256" key="8">
    <source>
        <dbReference type="ARBA" id="ARBA00047899"/>
    </source>
</evidence>
<feature type="compositionally biased region" description="Polar residues" evidence="10">
    <location>
        <begin position="314"/>
        <end position="331"/>
    </location>
</feature>
<dbReference type="SMART" id="SM00220">
    <property type="entry name" value="S_TKc"/>
    <property type="match status" value="1"/>
</dbReference>
<evidence type="ECO:0000256" key="2">
    <source>
        <dbReference type="ARBA" id="ARBA00012513"/>
    </source>
</evidence>
<reference evidence="12 13" key="1">
    <citation type="journal article" date="2016" name="Genome Biol. Evol.">
        <title>Gene Family Evolution Reflects Adaptation to Soil Environmental Stressors in the Genome of the Collembolan Orchesella cincta.</title>
        <authorList>
            <person name="Faddeeva-Vakhrusheva A."/>
            <person name="Derks M.F."/>
            <person name="Anvar S.Y."/>
            <person name="Agamennone V."/>
            <person name="Suring W."/>
            <person name="Smit S."/>
            <person name="van Straalen N.M."/>
            <person name="Roelofs D."/>
        </authorList>
    </citation>
    <scope>NUCLEOTIDE SEQUENCE [LARGE SCALE GENOMIC DNA]</scope>
    <source>
        <tissue evidence="12">Mixed pool</tissue>
    </source>
</reference>
<accession>A0A1D2MU23</accession>